<dbReference type="Pfam" id="PF13657">
    <property type="entry name" value="Couple_hipA"/>
    <property type="match status" value="1"/>
</dbReference>
<sequence length="240" mass="26530">NPAAPEAADLTFMRALDGYPNDRRIGPLHEGHDLWSFQYDPAWAAAPDSFDLSPALPRATLLHQDGGTERPVQWYFDNLLPEEQMREALSKEARIDGDDACALLEYLGAESAGSLALLPPDKDVNEPGGLKPRSDEEIARRIRNLPRATLGSGAPKRMSLPGAQNKLLVVYRDGALFEPIGSEPSTHILKPNHVSHDHPASVVNEFLVMGLARDVGLSVPPVFRRCTPEPIYLIERFDRR</sequence>
<dbReference type="Pfam" id="PF07804">
    <property type="entry name" value="HipA_C"/>
    <property type="match status" value="1"/>
</dbReference>
<evidence type="ECO:0000313" key="5">
    <source>
        <dbReference type="EMBL" id="EQD35331.1"/>
    </source>
</evidence>
<evidence type="ECO:0000259" key="4">
    <source>
        <dbReference type="Pfam" id="PF13657"/>
    </source>
</evidence>
<dbReference type="AlphaFoldDB" id="T0YIU9"/>
<protein>
    <submittedName>
        <fullName evidence="5">HipA</fullName>
    </submittedName>
</protein>
<dbReference type="NCBIfam" id="TIGR03071">
    <property type="entry name" value="couple_hipA"/>
    <property type="match status" value="1"/>
</dbReference>
<feature type="non-terminal residue" evidence="5">
    <location>
        <position position="1"/>
    </location>
</feature>
<keyword evidence="1" id="KW-0808">Transferase</keyword>
<name>T0YIU9_9ZZZZ</name>
<dbReference type="InterPro" id="IPR052028">
    <property type="entry name" value="HipA_Ser/Thr_kinase"/>
</dbReference>
<dbReference type="EMBL" id="AUZZ01008969">
    <property type="protein sequence ID" value="EQD35331.1"/>
    <property type="molecule type" value="Genomic_DNA"/>
</dbReference>
<dbReference type="GO" id="GO:0005829">
    <property type="term" value="C:cytosol"/>
    <property type="evidence" value="ECO:0007669"/>
    <property type="project" value="TreeGrafter"/>
</dbReference>
<feature type="domain" description="HipA-like C-terminal" evidence="3">
    <location>
        <begin position="158"/>
        <end position="240"/>
    </location>
</feature>
<reference evidence="5" key="2">
    <citation type="journal article" date="2014" name="ISME J.">
        <title>Microbial stratification in low pH oxic and suboxic macroscopic growths along an acid mine drainage.</title>
        <authorList>
            <person name="Mendez-Garcia C."/>
            <person name="Mesa V."/>
            <person name="Sprenger R.R."/>
            <person name="Richter M."/>
            <person name="Diez M.S."/>
            <person name="Solano J."/>
            <person name="Bargiela R."/>
            <person name="Golyshina O.V."/>
            <person name="Manteca A."/>
            <person name="Ramos J.L."/>
            <person name="Gallego J.R."/>
            <person name="Llorente I."/>
            <person name="Martins Dos Santos V.A."/>
            <person name="Jensen O.N."/>
            <person name="Pelaez A.I."/>
            <person name="Sanchez J."/>
            <person name="Ferrer M."/>
        </authorList>
    </citation>
    <scope>NUCLEOTIDE SEQUENCE</scope>
</reference>
<organism evidence="5">
    <name type="scientific">mine drainage metagenome</name>
    <dbReference type="NCBI Taxonomy" id="410659"/>
    <lineage>
        <taxon>unclassified sequences</taxon>
        <taxon>metagenomes</taxon>
        <taxon>ecological metagenomes</taxon>
    </lineage>
</organism>
<dbReference type="InterPro" id="IPR017508">
    <property type="entry name" value="HipA_N1"/>
</dbReference>
<proteinExistence type="predicted"/>
<comment type="caution">
    <text evidence="5">The sequence shown here is derived from an EMBL/GenBank/DDBJ whole genome shotgun (WGS) entry which is preliminary data.</text>
</comment>
<dbReference type="PANTHER" id="PTHR37419:SF1">
    <property type="entry name" value="SERINE_THREONINE-PROTEIN KINASE TOXIN HIPA"/>
    <property type="match status" value="1"/>
</dbReference>
<feature type="domain" description="HipA N-terminal subdomain 1" evidence="4">
    <location>
        <begin position="20"/>
        <end position="117"/>
    </location>
</feature>
<evidence type="ECO:0000256" key="1">
    <source>
        <dbReference type="ARBA" id="ARBA00022679"/>
    </source>
</evidence>
<evidence type="ECO:0000259" key="3">
    <source>
        <dbReference type="Pfam" id="PF07804"/>
    </source>
</evidence>
<dbReference type="PANTHER" id="PTHR37419">
    <property type="entry name" value="SERINE/THREONINE-PROTEIN KINASE TOXIN HIPA"/>
    <property type="match status" value="1"/>
</dbReference>
<keyword evidence="2" id="KW-0418">Kinase</keyword>
<gene>
    <name evidence="5" type="ORF">B2A_12433</name>
</gene>
<feature type="non-terminal residue" evidence="5">
    <location>
        <position position="240"/>
    </location>
</feature>
<reference evidence="5" key="1">
    <citation type="submission" date="2013-08" db="EMBL/GenBank/DDBJ databases">
        <authorList>
            <person name="Mendez C."/>
            <person name="Richter M."/>
            <person name="Ferrer M."/>
            <person name="Sanchez J."/>
        </authorList>
    </citation>
    <scope>NUCLEOTIDE SEQUENCE</scope>
</reference>
<dbReference type="InterPro" id="IPR012893">
    <property type="entry name" value="HipA-like_C"/>
</dbReference>
<evidence type="ECO:0000256" key="2">
    <source>
        <dbReference type="ARBA" id="ARBA00022777"/>
    </source>
</evidence>
<dbReference type="GO" id="GO:0004674">
    <property type="term" value="F:protein serine/threonine kinase activity"/>
    <property type="evidence" value="ECO:0007669"/>
    <property type="project" value="TreeGrafter"/>
</dbReference>
<accession>T0YIU9</accession>